<dbReference type="SUPFAM" id="SSF46938">
    <property type="entry name" value="CRAL/TRIO N-terminal domain"/>
    <property type="match status" value="1"/>
</dbReference>
<dbReference type="Pfam" id="PF00650">
    <property type="entry name" value="CRAL_TRIO"/>
    <property type="match status" value="1"/>
</dbReference>
<name>A0AAW2HYP4_9NEOP</name>
<gene>
    <name evidence="2" type="ORF">PYX00_006879</name>
</gene>
<dbReference type="InterPro" id="IPR036273">
    <property type="entry name" value="CRAL/TRIO_N_dom_sf"/>
</dbReference>
<dbReference type="PROSITE" id="PS50191">
    <property type="entry name" value="CRAL_TRIO"/>
    <property type="match status" value="1"/>
</dbReference>
<dbReference type="SMART" id="SM01100">
    <property type="entry name" value="CRAL_TRIO_N"/>
    <property type="match status" value="1"/>
</dbReference>
<dbReference type="Gene3D" id="3.40.525.10">
    <property type="entry name" value="CRAL-TRIO lipid binding domain"/>
    <property type="match status" value="1"/>
</dbReference>
<dbReference type="GO" id="GO:0016020">
    <property type="term" value="C:membrane"/>
    <property type="evidence" value="ECO:0007669"/>
    <property type="project" value="TreeGrafter"/>
</dbReference>
<proteinExistence type="predicted"/>
<dbReference type="SUPFAM" id="SSF52087">
    <property type="entry name" value="CRAL/TRIO domain"/>
    <property type="match status" value="1"/>
</dbReference>
<dbReference type="GO" id="GO:1902936">
    <property type="term" value="F:phosphatidylinositol bisphosphate binding"/>
    <property type="evidence" value="ECO:0007669"/>
    <property type="project" value="TreeGrafter"/>
</dbReference>
<feature type="domain" description="CRAL-TRIO" evidence="1">
    <location>
        <begin position="71"/>
        <end position="233"/>
    </location>
</feature>
<dbReference type="PANTHER" id="PTHR10174">
    <property type="entry name" value="ALPHA-TOCOPHEROL TRANSFER PROTEIN-RELATED"/>
    <property type="match status" value="1"/>
</dbReference>
<dbReference type="PRINTS" id="PR00180">
    <property type="entry name" value="CRETINALDHBP"/>
</dbReference>
<dbReference type="AlphaFoldDB" id="A0AAW2HYP4"/>
<dbReference type="EMBL" id="JARGDH010000003">
    <property type="protein sequence ID" value="KAL0274465.1"/>
    <property type="molecule type" value="Genomic_DNA"/>
</dbReference>
<dbReference type="PANTHER" id="PTHR10174:SF226">
    <property type="entry name" value="CLAVESIN-1-LIKE PROTEIN"/>
    <property type="match status" value="1"/>
</dbReference>
<comment type="caution">
    <text evidence="2">The sequence shown here is derived from an EMBL/GenBank/DDBJ whole genome shotgun (WGS) entry which is preliminary data.</text>
</comment>
<dbReference type="InterPro" id="IPR036865">
    <property type="entry name" value="CRAL-TRIO_dom_sf"/>
</dbReference>
<dbReference type="CDD" id="cd00170">
    <property type="entry name" value="SEC14"/>
    <property type="match status" value="1"/>
</dbReference>
<organism evidence="2">
    <name type="scientific">Menopon gallinae</name>
    <name type="common">poultry shaft louse</name>
    <dbReference type="NCBI Taxonomy" id="328185"/>
    <lineage>
        <taxon>Eukaryota</taxon>
        <taxon>Metazoa</taxon>
        <taxon>Ecdysozoa</taxon>
        <taxon>Arthropoda</taxon>
        <taxon>Hexapoda</taxon>
        <taxon>Insecta</taxon>
        <taxon>Pterygota</taxon>
        <taxon>Neoptera</taxon>
        <taxon>Paraneoptera</taxon>
        <taxon>Psocodea</taxon>
        <taxon>Troctomorpha</taxon>
        <taxon>Phthiraptera</taxon>
        <taxon>Amblycera</taxon>
        <taxon>Menoponidae</taxon>
        <taxon>Menopon</taxon>
    </lineage>
</organism>
<evidence type="ECO:0000259" key="1">
    <source>
        <dbReference type="PROSITE" id="PS50191"/>
    </source>
</evidence>
<dbReference type="Gene3D" id="1.10.8.20">
    <property type="entry name" value="N-terminal domain of phosphatidylinositol transfer protein sec14p"/>
    <property type="match status" value="1"/>
</dbReference>
<dbReference type="SMART" id="SM00516">
    <property type="entry name" value="SEC14"/>
    <property type="match status" value="1"/>
</dbReference>
<sequence length="264" mass="30452">MAVEEDPNELKRKIELLRELVATEKELDVRTDDNFMLRYLRCSEHDPDAAFHRMKSYYQLKFKYPNWFSEAPDSVGELLSKGYFYVLSARDREGRIVYVNELGAIKEKSSMAHQSQLHDIFIEVITDDEEAQRKGVCVIVDVRDVSWKMMKWLTPGNIRVAVRKAETIPVKKIAYHVVNPNIILNLALKVILPFLSSAIKENIHIHNTWSSLHRIIDPDCLPVTYGGTMDLGAHKMFIDTNSEKLLRNLRLGYKKNSSNACLDT</sequence>
<reference evidence="2" key="1">
    <citation type="journal article" date="2024" name="Gigascience">
        <title>Chromosome-level genome of the poultry shaft louse Menopon gallinae provides insight into the host-switching and adaptive evolution of parasitic lice.</title>
        <authorList>
            <person name="Xu Y."/>
            <person name="Ma L."/>
            <person name="Liu S."/>
            <person name="Liang Y."/>
            <person name="Liu Q."/>
            <person name="He Z."/>
            <person name="Tian L."/>
            <person name="Duan Y."/>
            <person name="Cai W."/>
            <person name="Li H."/>
            <person name="Song F."/>
        </authorList>
    </citation>
    <scope>NUCLEOTIDE SEQUENCE</scope>
    <source>
        <strain evidence="2">Cailab_2023a</strain>
    </source>
</reference>
<protein>
    <recommendedName>
        <fullName evidence="1">CRAL-TRIO domain-containing protein</fullName>
    </recommendedName>
</protein>
<dbReference type="InterPro" id="IPR011074">
    <property type="entry name" value="CRAL/TRIO_N_dom"/>
</dbReference>
<dbReference type="InterPro" id="IPR001251">
    <property type="entry name" value="CRAL-TRIO_dom"/>
</dbReference>
<accession>A0AAW2HYP4</accession>
<evidence type="ECO:0000313" key="2">
    <source>
        <dbReference type="EMBL" id="KAL0274465.1"/>
    </source>
</evidence>